<sequence>MGFEKQPTTNNFRPFQLRLNNKTRAMERSMSKDHCFEPHLFLNEYLEQFIRAYPDSPKASLIWPSYFAHDYPDDPFHADKQYLRLFERNREEFDNSFVFFMADHGLRVGWLSRHPDGKRDVNNPMLMISVPRRMRENKYLIANLKKNSGELLTMFDTHATLVDIVETLSGRVQADFSKTAMKPELKGTSLLRPLPQITRNCKTLPIPPQYCLCEIAKEPVKFVV</sequence>
<comment type="caution">
    <text evidence="1">The sequence shown here is derived from an EMBL/GenBank/DDBJ whole genome shotgun (WGS) entry which is preliminary data.</text>
</comment>
<accession>A0AAN5CEW3</accession>
<dbReference type="EMBL" id="BTRK01000003">
    <property type="protein sequence ID" value="GMR43295.1"/>
    <property type="molecule type" value="Genomic_DNA"/>
</dbReference>
<dbReference type="Pfam" id="PF02995">
    <property type="entry name" value="DUF229"/>
    <property type="match status" value="1"/>
</dbReference>
<protein>
    <submittedName>
        <fullName evidence="1">Uncharacterized protein</fullName>
    </submittedName>
</protein>
<evidence type="ECO:0000313" key="2">
    <source>
        <dbReference type="Proteomes" id="UP001328107"/>
    </source>
</evidence>
<evidence type="ECO:0000313" key="1">
    <source>
        <dbReference type="EMBL" id="GMR43295.1"/>
    </source>
</evidence>
<dbReference type="GO" id="GO:0005615">
    <property type="term" value="C:extracellular space"/>
    <property type="evidence" value="ECO:0007669"/>
    <property type="project" value="TreeGrafter"/>
</dbReference>
<dbReference type="PANTHER" id="PTHR10974">
    <property type="entry name" value="FI08016P-RELATED"/>
    <property type="match status" value="1"/>
</dbReference>
<reference evidence="2" key="1">
    <citation type="submission" date="2022-10" db="EMBL/GenBank/DDBJ databases">
        <title>Genome assembly of Pristionchus species.</title>
        <authorList>
            <person name="Yoshida K."/>
            <person name="Sommer R.J."/>
        </authorList>
    </citation>
    <scope>NUCLEOTIDE SEQUENCE [LARGE SCALE GENOMIC DNA]</scope>
    <source>
        <strain evidence="2">RS5460</strain>
    </source>
</reference>
<gene>
    <name evidence="1" type="ORF">PMAYCL1PPCAC_13490</name>
</gene>
<organism evidence="1 2">
    <name type="scientific">Pristionchus mayeri</name>
    <dbReference type="NCBI Taxonomy" id="1317129"/>
    <lineage>
        <taxon>Eukaryota</taxon>
        <taxon>Metazoa</taxon>
        <taxon>Ecdysozoa</taxon>
        <taxon>Nematoda</taxon>
        <taxon>Chromadorea</taxon>
        <taxon>Rhabditida</taxon>
        <taxon>Rhabditina</taxon>
        <taxon>Diplogasteromorpha</taxon>
        <taxon>Diplogasteroidea</taxon>
        <taxon>Neodiplogasteridae</taxon>
        <taxon>Pristionchus</taxon>
    </lineage>
</organism>
<keyword evidence="2" id="KW-1185">Reference proteome</keyword>
<dbReference type="InterPro" id="IPR017850">
    <property type="entry name" value="Alkaline_phosphatase_core_sf"/>
</dbReference>
<dbReference type="PANTHER" id="PTHR10974:SF75">
    <property type="entry name" value="SULFATASE DOMAIN-CONTAINING PROTEIN"/>
    <property type="match status" value="1"/>
</dbReference>
<dbReference type="SUPFAM" id="SSF53649">
    <property type="entry name" value="Alkaline phosphatase-like"/>
    <property type="match status" value="1"/>
</dbReference>
<dbReference type="Proteomes" id="UP001328107">
    <property type="component" value="Unassembled WGS sequence"/>
</dbReference>
<proteinExistence type="predicted"/>
<dbReference type="AlphaFoldDB" id="A0AAN5CEW3"/>
<dbReference type="InterPro" id="IPR004245">
    <property type="entry name" value="DUF229"/>
</dbReference>
<name>A0AAN5CEW3_9BILA</name>